<proteinExistence type="predicted"/>
<sequence length="95" mass="10521">MEELNGFVPPKANTPLPDGMQVLPGNQKDDVPPPVKYTVKPVINNDNFQMNLGGEVPSSWTMNQIAHYVEHAGPADSVFTEKAKDLLREKGYDIQ</sequence>
<dbReference type="KEGG" id="pmal:PMUG01_01026800"/>
<evidence type="ECO:0000256" key="1">
    <source>
        <dbReference type="SAM" id="MobiDB-lite"/>
    </source>
</evidence>
<dbReference type="AlphaFoldDB" id="A0A1A8VLK9"/>
<evidence type="ECO:0000313" key="4">
    <source>
        <dbReference type="Proteomes" id="UP000078597"/>
    </source>
</evidence>
<evidence type="ECO:0000313" key="5">
    <source>
        <dbReference type="Proteomes" id="UP000219813"/>
    </source>
</evidence>
<dbReference type="EMBL" id="LT594622">
    <property type="protein sequence ID" value="SBT86974.1"/>
    <property type="molecule type" value="Genomic_DNA"/>
</dbReference>
<keyword evidence="5" id="KW-1185">Reference proteome</keyword>
<accession>A0A1A8VLK9</accession>
<protein>
    <submittedName>
        <fullName evidence="2">Gamete release protein, putative</fullName>
    </submittedName>
</protein>
<dbReference type="GeneID" id="39866420"/>
<dbReference type="OrthoDB" id="390051at2759"/>
<dbReference type="VEuPathDB" id="PlasmoDB:PmUG01_01026800"/>
<reference evidence="3 5" key="3">
    <citation type="submission" date="2016-06" db="EMBL/GenBank/DDBJ databases">
        <authorList>
            <consortium name="Pathogen Informatics"/>
        </authorList>
    </citation>
    <scope>NUCLEOTIDE SEQUENCE [LARGE SCALE GENOMIC DNA]</scope>
</reference>
<reference evidence="4" key="1">
    <citation type="submission" date="2016-05" db="EMBL/GenBank/DDBJ databases">
        <authorList>
            <person name="Naeem Raeece"/>
        </authorList>
    </citation>
    <scope>NUCLEOTIDE SEQUENCE [LARGE SCALE GENOMIC DNA]</scope>
</reference>
<reference evidence="2" key="2">
    <citation type="submission" date="2016-05" db="EMBL/GenBank/DDBJ databases">
        <authorList>
            <person name="Lavstsen T."/>
            <person name="Jespersen J.S."/>
        </authorList>
    </citation>
    <scope>NUCLEOTIDE SEQUENCE [LARGE SCALE GENOMIC DNA]</scope>
</reference>
<feature type="region of interest" description="Disordered" evidence="1">
    <location>
        <begin position="1"/>
        <end position="33"/>
    </location>
</feature>
<dbReference type="Proteomes" id="UP000219813">
    <property type="component" value="Chromosome 1"/>
</dbReference>
<dbReference type="RefSeq" id="XP_028860057.1">
    <property type="nucleotide sequence ID" value="XM_029008504.1"/>
</dbReference>
<organism evidence="2 4">
    <name type="scientific">Plasmodium malariae</name>
    <dbReference type="NCBI Taxonomy" id="5858"/>
    <lineage>
        <taxon>Eukaryota</taxon>
        <taxon>Sar</taxon>
        <taxon>Alveolata</taxon>
        <taxon>Apicomplexa</taxon>
        <taxon>Aconoidasida</taxon>
        <taxon>Haemosporida</taxon>
        <taxon>Plasmodiidae</taxon>
        <taxon>Plasmodium</taxon>
        <taxon>Plasmodium (Plasmodium)</taxon>
    </lineage>
</organism>
<name>A0A1A8VLK9_PLAMA</name>
<dbReference type="Proteomes" id="UP000078597">
    <property type="component" value="Unassembled WGS sequence"/>
</dbReference>
<dbReference type="EMBL" id="FLQW01000041">
    <property type="protein sequence ID" value="SBS81478.1"/>
    <property type="molecule type" value="Genomic_DNA"/>
</dbReference>
<dbReference type="OMA" id="MNQIAHY"/>
<evidence type="ECO:0000313" key="3">
    <source>
        <dbReference type="EMBL" id="SBT86974.1"/>
    </source>
</evidence>
<gene>
    <name evidence="3" type="primary">GAMER</name>
    <name evidence="2" type="ORF">PMALA_000810</name>
    <name evidence="3" type="ORF">PMUG01_01026800</name>
</gene>
<evidence type="ECO:0000313" key="2">
    <source>
        <dbReference type="EMBL" id="SBS81478.1"/>
    </source>
</evidence>